<evidence type="ECO:0000259" key="3">
    <source>
        <dbReference type="SMART" id="SM00943"/>
    </source>
</evidence>
<dbReference type="Proteomes" id="UP000054558">
    <property type="component" value="Unassembled WGS sequence"/>
</dbReference>
<keyword evidence="5" id="KW-1185">Reference proteome</keyword>
<proteinExistence type="predicted"/>
<dbReference type="SUPFAM" id="SSF56747">
    <property type="entry name" value="Prim-pol domain"/>
    <property type="match status" value="1"/>
</dbReference>
<dbReference type="PANTHER" id="PTHR35372:SF2">
    <property type="entry name" value="SF3 HELICASE DOMAIN-CONTAINING PROTEIN"/>
    <property type="match status" value="1"/>
</dbReference>
<dbReference type="SMART" id="SM00943">
    <property type="entry name" value="Prim-Pol"/>
    <property type="match status" value="1"/>
</dbReference>
<dbReference type="OrthoDB" id="2134729at2759"/>
<dbReference type="CDD" id="cd04859">
    <property type="entry name" value="Prim_Pol"/>
    <property type="match status" value="1"/>
</dbReference>
<protein>
    <recommendedName>
        <fullName evidence="3">DNA primase/polymerase bifunctional N-terminal domain-containing protein</fullName>
    </recommendedName>
</protein>
<dbReference type="InterPro" id="IPR027417">
    <property type="entry name" value="P-loop_NTPase"/>
</dbReference>
<accession>A0A1Y1IK45</accession>
<evidence type="ECO:0000313" key="4">
    <source>
        <dbReference type="EMBL" id="GAQ89789.1"/>
    </source>
</evidence>
<dbReference type="InterPro" id="IPR051620">
    <property type="entry name" value="ORF904-like_C"/>
</dbReference>
<name>A0A1Y1IK45_KLENI</name>
<dbReference type="Gene3D" id="3.40.50.300">
    <property type="entry name" value="P-loop containing nucleotide triphosphate hydrolases"/>
    <property type="match status" value="1"/>
</dbReference>
<dbReference type="EMBL" id="DF237512">
    <property type="protein sequence ID" value="GAQ89789.1"/>
    <property type="molecule type" value="Genomic_DNA"/>
</dbReference>
<dbReference type="GO" id="GO:0016787">
    <property type="term" value="F:hydrolase activity"/>
    <property type="evidence" value="ECO:0007669"/>
    <property type="project" value="UniProtKB-KW"/>
</dbReference>
<feature type="domain" description="DNA primase/polymerase bifunctional N-terminal" evidence="3">
    <location>
        <begin position="329"/>
        <end position="505"/>
    </location>
</feature>
<feature type="region of interest" description="Disordered" evidence="2">
    <location>
        <begin position="541"/>
        <end position="560"/>
    </location>
</feature>
<dbReference type="AlphaFoldDB" id="A0A1Y1IK45"/>
<dbReference type="PANTHER" id="PTHR35372">
    <property type="entry name" value="ATP BINDING PROTEIN-RELATED"/>
    <property type="match status" value="1"/>
</dbReference>
<evidence type="ECO:0000313" key="5">
    <source>
        <dbReference type="Proteomes" id="UP000054558"/>
    </source>
</evidence>
<evidence type="ECO:0000256" key="1">
    <source>
        <dbReference type="ARBA" id="ARBA00022801"/>
    </source>
</evidence>
<sequence length="1023" mass="114928">MPPNVEWIRNDIDRLIPLLEKKYPNKGTLCNKYTPLMTVSKQQGWMESYNRYYHSFLIAKTAQISQAGSQKATQKEETNWIDMGEIKLKMEELGRRIRRQILPEFRASRRPLGQDEVKCVFQHLVLAANVLEPPKRRDWGNLPIRKLDGTFYNEAAKALYEEFGNELVEKATDTYVMVLKTFKTAKKFGLQEFELPKRLSHYIQRSIELVPRAYFVTLLSDLGQPMGDNYWTQFIREIPFSKGRHLTTNHLRHVFVTDRYNKDASLSDRQSVAGEMMQTTNATCSLKPTIDAPALETPEAEPSAEEAATHGAHDIRLVSTPPLDIKQEILRLADHGLYGIPVHITIDSRGKKRSRFPSTYKHIVTVGDWQEHIGAVLDAFENPNGVAILIGTFVIDIDVGESSDKKSGMDYWHGQVMEHGEPETLSVRTGSGGLHYYFRLDETTGLHETTNFAGLTLDVQKFGVDGRGMGGVIFAPPSTYGDGTDREYTWVTEDNGKINGMPPWLVSLINRGRASEGVLRHAKGRVSHDKEVDLEEIEPEAVDDAEAGGPATKAAPGSAHEEVKQLVRERGKDRHSFYTGSTVLPDGNRSFQFRVKGSRQCYLGKLHRGSNNFTVIQGCTGDFQELYYNCFGSGCYGSKPKLLGRLTIAGALEQAGGGAFGPKDHQPSSLTKLAARFSDPFMLSNVSSKSDFGSALIFSKLFEHDRRVVYDSGRFWTPGPRRVRTKSEKGVLKGIQKAEKAIMADFDMEMKKIPEPVWRGAAVESVPIAQRCQHSEGAATPHLLMLDGAHIAVLEETEDSDIYNGASVKAIASGDGSMTVRGLHKDPVEVTMRCLPIICTNSLAKFNAGDTGTLNKLRIFPFEHEFVENPRPGTNQRLRDTDLMDKIKSPEWRKQMLAWLVRGSMMWYERGTLPTVEELPAAMGKALESYSNDNDHFGNFIMDRCIIQPSERCHVRPLKEAYEMYMGRLQRPMIENDFKTLMRTLIPNGVVYSLGVKIKRINSTGYKGIGLLEPTEEESEEEQ</sequence>
<organism evidence="4 5">
    <name type="scientific">Klebsormidium nitens</name>
    <name type="common">Green alga</name>
    <name type="synonym">Ulothrix nitens</name>
    <dbReference type="NCBI Taxonomy" id="105231"/>
    <lineage>
        <taxon>Eukaryota</taxon>
        <taxon>Viridiplantae</taxon>
        <taxon>Streptophyta</taxon>
        <taxon>Klebsormidiophyceae</taxon>
        <taxon>Klebsormidiales</taxon>
        <taxon>Klebsormidiaceae</taxon>
        <taxon>Klebsormidium</taxon>
    </lineage>
</organism>
<dbReference type="Pfam" id="PF09250">
    <property type="entry name" value="Prim-Pol"/>
    <property type="match status" value="1"/>
</dbReference>
<dbReference type="InterPro" id="IPR015330">
    <property type="entry name" value="DNA_primase/pol_bifunc_N"/>
</dbReference>
<gene>
    <name evidence="4" type="ORF">KFL_005630020</name>
</gene>
<keyword evidence="1" id="KW-0378">Hydrolase</keyword>
<evidence type="ECO:0000256" key="2">
    <source>
        <dbReference type="SAM" id="MobiDB-lite"/>
    </source>
</evidence>
<reference evidence="4 5" key="1">
    <citation type="journal article" date="2014" name="Nat. Commun.">
        <title>Klebsormidium flaccidum genome reveals primary factors for plant terrestrial adaptation.</title>
        <authorList>
            <person name="Hori K."/>
            <person name="Maruyama F."/>
            <person name="Fujisawa T."/>
            <person name="Togashi T."/>
            <person name="Yamamoto N."/>
            <person name="Seo M."/>
            <person name="Sato S."/>
            <person name="Yamada T."/>
            <person name="Mori H."/>
            <person name="Tajima N."/>
            <person name="Moriyama T."/>
            <person name="Ikeuchi M."/>
            <person name="Watanabe M."/>
            <person name="Wada H."/>
            <person name="Kobayashi K."/>
            <person name="Saito M."/>
            <person name="Masuda T."/>
            <person name="Sasaki-Sekimoto Y."/>
            <person name="Mashiguchi K."/>
            <person name="Awai K."/>
            <person name="Shimojima M."/>
            <person name="Masuda S."/>
            <person name="Iwai M."/>
            <person name="Nobusawa T."/>
            <person name="Narise T."/>
            <person name="Kondo S."/>
            <person name="Saito H."/>
            <person name="Sato R."/>
            <person name="Murakawa M."/>
            <person name="Ihara Y."/>
            <person name="Oshima-Yamada Y."/>
            <person name="Ohtaka K."/>
            <person name="Satoh M."/>
            <person name="Sonobe K."/>
            <person name="Ishii M."/>
            <person name="Ohtani R."/>
            <person name="Kanamori-Sato M."/>
            <person name="Honoki R."/>
            <person name="Miyazaki D."/>
            <person name="Mochizuki H."/>
            <person name="Umetsu J."/>
            <person name="Higashi K."/>
            <person name="Shibata D."/>
            <person name="Kamiya Y."/>
            <person name="Sato N."/>
            <person name="Nakamura Y."/>
            <person name="Tabata S."/>
            <person name="Ida S."/>
            <person name="Kurokawa K."/>
            <person name="Ohta H."/>
        </authorList>
    </citation>
    <scope>NUCLEOTIDE SEQUENCE [LARGE SCALE GENOMIC DNA]</scope>
    <source>
        <strain evidence="4 5">NIES-2285</strain>
    </source>
</reference>